<dbReference type="Pfam" id="PF23368">
    <property type="entry name" value="DUF7092"/>
    <property type="match status" value="1"/>
</dbReference>
<protein>
    <submittedName>
        <fullName evidence="10">Peptidase M48-like protein</fullName>
    </submittedName>
</protein>
<keyword evidence="1 6" id="KW-0645">Protease</keyword>
<feature type="domain" description="Peptidase M48" evidence="8">
    <location>
        <begin position="190"/>
        <end position="343"/>
    </location>
</feature>
<dbReference type="Proteomes" id="UP000256845">
    <property type="component" value="Unassembled WGS sequence"/>
</dbReference>
<feature type="domain" description="DUF7092" evidence="9">
    <location>
        <begin position="2"/>
        <end position="83"/>
    </location>
</feature>
<dbReference type="GO" id="GO:0046872">
    <property type="term" value="F:metal ion binding"/>
    <property type="evidence" value="ECO:0007669"/>
    <property type="project" value="UniProtKB-KW"/>
</dbReference>
<keyword evidence="5 6" id="KW-0482">Metalloprotease</keyword>
<accession>A0A3D9HP35</accession>
<dbReference type="OrthoDB" id="9810445at2"/>
<keyword evidence="7" id="KW-0812">Transmembrane</keyword>
<organism evidence="10 11">
    <name type="scientific">Aestuariispira insulae</name>
    <dbReference type="NCBI Taxonomy" id="1461337"/>
    <lineage>
        <taxon>Bacteria</taxon>
        <taxon>Pseudomonadati</taxon>
        <taxon>Pseudomonadota</taxon>
        <taxon>Alphaproteobacteria</taxon>
        <taxon>Rhodospirillales</taxon>
        <taxon>Kiloniellaceae</taxon>
        <taxon>Aestuariispira</taxon>
    </lineage>
</organism>
<keyword evidence="7" id="KW-1133">Transmembrane helix</keyword>
<feature type="transmembrane region" description="Helical" evidence="7">
    <location>
        <begin position="101"/>
        <end position="131"/>
    </location>
</feature>
<evidence type="ECO:0000313" key="10">
    <source>
        <dbReference type="EMBL" id="RED51229.1"/>
    </source>
</evidence>
<dbReference type="Gene3D" id="3.30.2010.10">
    <property type="entry name" value="Metalloproteases ('zincins'), catalytic domain"/>
    <property type="match status" value="1"/>
</dbReference>
<reference evidence="10 11" key="1">
    <citation type="submission" date="2018-07" db="EMBL/GenBank/DDBJ databases">
        <title>Genomic Encyclopedia of Type Strains, Phase III (KMG-III): the genomes of soil and plant-associated and newly described type strains.</title>
        <authorList>
            <person name="Whitman W."/>
        </authorList>
    </citation>
    <scope>NUCLEOTIDE SEQUENCE [LARGE SCALE GENOMIC DNA]</scope>
    <source>
        <strain evidence="10 11">CECT 8488</strain>
    </source>
</reference>
<dbReference type="RefSeq" id="WP_115936141.1">
    <property type="nucleotide sequence ID" value="NZ_QRDW01000003.1"/>
</dbReference>
<keyword evidence="11" id="KW-1185">Reference proteome</keyword>
<evidence type="ECO:0000256" key="6">
    <source>
        <dbReference type="RuleBase" id="RU003983"/>
    </source>
</evidence>
<dbReference type="CDD" id="cd07332">
    <property type="entry name" value="M48C_Oma1_like"/>
    <property type="match status" value="1"/>
</dbReference>
<comment type="cofactor">
    <cofactor evidence="6">
        <name>Zn(2+)</name>
        <dbReference type="ChEBI" id="CHEBI:29105"/>
    </cofactor>
    <text evidence="6">Binds 1 zinc ion per subunit.</text>
</comment>
<dbReference type="AlphaFoldDB" id="A0A3D9HP35"/>
<keyword evidence="2" id="KW-0479">Metal-binding</keyword>
<keyword evidence="3 6" id="KW-0378">Hydrolase</keyword>
<dbReference type="GO" id="GO:0004222">
    <property type="term" value="F:metalloendopeptidase activity"/>
    <property type="evidence" value="ECO:0007669"/>
    <property type="project" value="InterPro"/>
</dbReference>
<dbReference type="InterPro" id="IPR051156">
    <property type="entry name" value="Mito/Outer_Membr_Metalloprot"/>
</dbReference>
<dbReference type="GO" id="GO:0051603">
    <property type="term" value="P:proteolysis involved in protein catabolic process"/>
    <property type="evidence" value="ECO:0007669"/>
    <property type="project" value="TreeGrafter"/>
</dbReference>
<evidence type="ECO:0000256" key="7">
    <source>
        <dbReference type="SAM" id="Phobius"/>
    </source>
</evidence>
<comment type="similarity">
    <text evidence="6">Belongs to the peptidase M48 family.</text>
</comment>
<dbReference type="EMBL" id="QRDW01000003">
    <property type="protein sequence ID" value="RED51229.1"/>
    <property type="molecule type" value="Genomic_DNA"/>
</dbReference>
<dbReference type="Pfam" id="PF01435">
    <property type="entry name" value="Peptidase_M48"/>
    <property type="match status" value="1"/>
</dbReference>
<evidence type="ECO:0000256" key="2">
    <source>
        <dbReference type="ARBA" id="ARBA00022723"/>
    </source>
</evidence>
<comment type="caution">
    <text evidence="10">The sequence shown here is derived from an EMBL/GenBank/DDBJ whole genome shotgun (WGS) entry which is preliminary data.</text>
</comment>
<evidence type="ECO:0000256" key="3">
    <source>
        <dbReference type="ARBA" id="ARBA00022801"/>
    </source>
</evidence>
<evidence type="ECO:0000256" key="1">
    <source>
        <dbReference type="ARBA" id="ARBA00022670"/>
    </source>
</evidence>
<gene>
    <name evidence="10" type="ORF">DFP90_10327</name>
</gene>
<dbReference type="PANTHER" id="PTHR22726:SF1">
    <property type="entry name" value="METALLOENDOPEPTIDASE OMA1, MITOCHONDRIAL"/>
    <property type="match status" value="1"/>
</dbReference>
<proteinExistence type="inferred from homology"/>
<name>A0A3D9HP35_9PROT</name>
<evidence type="ECO:0000256" key="5">
    <source>
        <dbReference type="ARBA" id="ARBA00023049"/>
    </source>
</evidence>
<dbReference type="InterPro" id="IPR055518">
    <property type="entry name" value="DUF7092"/>
</dbReference>
<sequence>MGQARFQDGKTTASHVVELHWDIEQLRIVAMDGGAELARWPLDQIRQVNMPGDDGRIRLALGHEPGARLLVSDSLDRDQVLGRCPNLAIKPEREKGWWRGYAFWGSAAILSITGLFLFVIPALSGVIAGFVPMEWERKFGNTAEEQILTGLSKLEKKPLGQMTCSTPAGDQALEKLLASLTGGYGDRSQLSVKVVDTKVPNAFALPGERILILRGLLDLADGPNGVAGVLAHELGHVQERHVMSNVIETSATSLLLGLVLGDVTGGALLVGVGETALNSAYGRDKERAADDYAIERMTEAGFDPAPLGDLLTRLSGESGNIDEYLVWASSHPATSERLAVIRESSMGGGQALNETEWQALKNICNPE</sequence>
<dbReference type="PANTHER" id="PTHR22726">
    <property type="entry name" value="METALLOENDOPEPTIDASE OMA1"/>
    <property type="match status" value="1"/>
</dbReference>
<keyword evidence="7" id="KW-0472">Membrane</keyword>
<evidence type="ECO:0000256" key="4">
    <source>
        <dbReference type="ARBA" id="ARBA00022833"/>
    </source>
</evidence>
<evidence type="ECO:0000313" key="11">
    <source>
        <dbReference type="Proteomes" id="UP000256845"/>
    </source>
</evidence>
<dbReference type="InterPro" id="IPR001915">
    <property type="entry name" value="Peptidase_M48"/>
</dbReference>
<keyword evidence="4 6" id="KW-0862">Zinc</keyword>
<evidence type="ECO:0000259" key="8">
    <source>
        <dbReference type="Pfam" id="PF01435"/>
    </source>
</evidence>
<evidence type="ECO:0000259" key="9">
    <source>
        <dbReference type="Pfam" id="PF23368"/>
    </source>
</evidence>
<dbReference type="GO" id="GO:0016020">
    <property type="term" value="C:membrane"/>
    <property type="evidence" value="ECO:0007669"/>
    <property type="project" value="TreeGrafter"/>
</dbReference>